<dbReference type="InterPro" id="IPR001969">
    <property type="entry name" value="Aspartic_peptidase_AS"/>
</dbReference>
<dbReference type="CDD" id="cd05471">
    <property type="entry name" value="pepsin_like"/>
    <property type="match status" value="1"/>
</dbReference>
<dbReference type="InterPro" id="IPR021109">
    <property type="entry name" value="Peptidase_aspartic_dom_sf"/>
</dbReference>
<protein>
    <recommendedName>
        <fullName evidence="6">Peptidase A1 domain-containing protein</fullName>
    </recommendedName>
</protein>
<evidence type="ECO:0000313" key="8">
    <source>
        <dbReference type="Proteomes" id="UP001265746"/>
    </source>
</evidence>
<feature type="active site" evidence="3">
    <location>
        <position position="86"/>
    </location>
</feature>
<evidence type="ECO:0000256" key="1">
    <source>
        <dbReference type="ARBA" id="ARBA00007447"/>
    </source>
</evidence>
<dbReference type="EMBL" id="JAUJFL010000002">
    <property type="protein sequence ID" value="KAK2611604.1"/>
    <property type="molecule type" value="Genomic_DNA"/>
</dbReference>
<evidence type="ECO:0000259" key="6">
    <source>
        <dbReference type="PROSITE" id="PS51767"/>
    </source>
</evidence>
<name>A0AAD9W6E5_PHOAM</name>
<dbReference type="InterPro" id="IPR034164">
    <property type="entry name" value="Pepsin-like_dom"/>
</dbReference>
<dbReference type="PANTHER" id="PTHR47966">
    <property type="entry name" value="BETA-SITE APP-CLEAVING ENZYME, ISOFORM A-RELATED"/>
    <property type="match status" value="1"/>
</dbReference>
<comment type="caution">
    <text evidence="7">The sequence shown here is derived from an EMBL/GenBank/DDBJ whole genome shotgun (WGS) entry which is preliminary data.</text>
</comment>
<keyword evidence="4" id="KW-0378">Hydrolase</keyword>
<feature type="signal peptide" evidence="5">
    <location>
        <begin position="1"/>
        <end position="17"/>
    </location>
</feature>
<dbReference type="Pfam" id="PF00026">
    <property type="entry name" value="Asp"/>
    <property type="match status" value="1"/>
</dbReference>
<evidence type="ECO:0000256" key="2">
    <source>
        <dbReference type="ARBA" id="ARBA00022750"/>
    </source>
</evidence>
<dbReference type="PROSITE" id="PS51767">
    <property type="entry name" value="PEPTIDASE_A1"/>
    <property type="match status" value="1"/>
</dbReference>
<dbReference type="GO" id="GO:0000324">
    <property type="term" value="C:fungal-type vacuole"/>
    <property type="evidence" value="ECO:0007669"/>
    <property type="project" value="TreeGrafter"/>
</dbReference>
<feature type="domain" description="Peptidase A1" evidence="6">
    <location>
        <begin position="68"/>
        <end position="413"/>
    </location>
</feature>
<evidence type="ECO:0000256" key="5">
    <source>
        <dbReference type="SAM" id="SignalP"/>
    </source>
</evidence>
<dbReference type="PANTHER" id="PTHR47966:SF51">
    <property type="entry name" value="BETA-SITE APP-CLEAVING ENZYME, ISOFORM A-RELATED"/>
    <property type="match status" value="1"/>
</dbReference>
<accession>A0AAD9W6E5</accession>
<keyword evidence="8" id="KW-1185">Reference proteome</keyword>
<evidence type="ECO:0000313" key="7">
    <source>
        <dbReference type="EMBL" id="KAK2611604.1"/>
    </source>
</evidence>
<dbReference type="GO" id="GO:0006508">
    <property type="term" value="P:proteolysis"/>
    <property type="evidence" value="ECO:0007669"/>
    <property type="project" value="UniProtKB-KW"/>
</dbReference>
<dbReference type="Gene3D" id="2.40.70.10">
    <property type="entry name" value="Acid Proteases"/>
    <property type="match status" value="2"/>
</dbReference>
<evidence type="ECO:0000256" key="3">
    <source>
        <dbReference type="PIRSR" id="PIRSR601461-1"/>
    </source>
</evidence>
<feature type="active site" evidence="3">
    <location>
        <position position="288"/>
    </location>
</feature>
<evidence type="ECO:0000256" key="4">
    <source>
        <dbReference type="RuleBase" id="RU000454"/>
    </source>
</evidence>
<feature type="chain" id="PRO_5042019283" description="Peptidase A1 domain-containing protein" evidence="5">
    <location>
        <begin position="18"/>
        <end position="423"/>
    </location>
</feature>
<gene>
    <name evidence="7" type="ORF">N8I77_004937</name>
</gene>
<dbReference type="GO" id="GO:0004190">
    <property type="term" value="F:aspartic-type endopeptidase activity"/>
    <property type="evidence" value="ECO:0007669"/>
    <property type="project" value="UniProtKB-KW"/>
</dbReference>
<dbReference type="SUPFAM" id="SSF50630">
    <property type="entry name" value="Acid proteases"/>
    <property type="match status" value="1"/>
</dbReference>
<dbReference type="InterPro" id="IPR001461">
    <property type="entry name" value="Aspartic_peptidase_A1"/>
</dbReference>
<dbReference type="PRINTS" id="PR00792">
    <property type="entry name" value="PEPSIN"/>
</dbReference>
<dbReference type="Proteomes" id="UP001265746">
    <property type="component" value="Unassembled WGS sequence"/>
</dbReference>
<dbReference type="PROSITE" id="PS00141">
    <property type="entry name" value="ASP_PROTEASE"/>
    <property type="match status" value="1"/>
</dbReference>
<reference evidence="7" key="1">
    <citation type="submission" date="2023-06" db="EMBL/GenBank/DDBJ databases">
        <authorList>
            <person name="Noh H."/>
        </authorList>
    </citation>
    <scope>NUCLEOTIDE SEQUENCE</scope>
    <source>
        <strain evidence="7">DUCC20226</strain>
    </source>
</reference>
<keyword evidence="4" id="KW-0645">Protease</keyword>
<sequence length="423" mass="45486">MRFLALSLAAVMTFVSAAKVNLPLRSRAREHAASDDTRFRLPSVRSVTNSSGVNVPVTDWFNRTDNQWYTTFAVGTPPQNLTALFDTGSPLLLLPRNNCTTCGNLTLFNPGESSTFSPLPGTEVDEYFSTGADSIPFLEPQGAKCKYVHDAIALGSGELKVDSQQFALCDTYAEALDISGISGIMGMSLPSPDSKNTAWYWNLVNDGQLDSPLYSFYTPPGDIEGGQVTLGGIDESKVEGEITYTDLDATATNDFSAYVVDQFALYSDGKILTNGTAAPLPHGLAILDTGTAFMQTPDYATAKNIYAQISPNITQIDAAGAWGAPCDELEGFAPDLTFTLGTTAKSLNFTIPKRYFSLGEYPGQPGICQAVFNNPVPGTEISYDDTAVWLIGSPLLDKYYTVWDGVGLRIGWGKLLGADFSGY</sequence>
<keyword evidence="5" id="KW-0732">Signal</keyword>
<comment type="similarity">
    <text evidence="1 4">Belongs to the peptidase A1 family.</text>
</comment>
<organism evidence="7 8">
    <name type="scientific">Phomopsis amygdali</name>
    <name type="common">Fusicoccum amygdali</name>
    <dbReference type="NCBI Taxonomy" id="1214568"/>
    <lineage>
        <taxon>Eukaryota</taxon>
        <taxon>Fungi</taxon>
        <taxon>Dikarya</taxon>
        <taxon>Ascomycota</taxon>
        <taxon>Pezizomycotina</taxon>
        <taxon>Sordariomycetes</taxon>
        <taxon>Sordariomycetidae</taxon>
        <taxon>Diaporthales</taxon>
        <taxon>Diaporthaceae</taxon>
        <taxon>Diaporthe</taxon>
    </lineage>
</organism>
<proteinExistence type="inferred from homology"/>
<dbReference type="InterPro" id="IPR033121">
    <property type="entry name" value="PEPTIDASE_A1"/>
</dbReference>
<dbReference type="AlphaFoldDB" id="A0AAD9W6E5"/>
<keyword evidence="2 4" id="KW-0064">Aspartyl protease</keyword>